<proteinExistence type="predicted"/>
<dbReference type="EMBL" id="LNQP01000011">
    <property type="protein sequence ID" value="KSU89117.1"/>
    <property type="molecule type" value="Genomic_DNA"/>
</dbReference>
<evidence type="ECO:0000313" key="2">
    <source>
        <dbReference type="Proteomes" id="UP000053681"/>
    </source>
</evidence>
<dbReference type="AlphaFoldDB" id="A0A0V8JQK9"/>
<evidence type="ECO:0008006" key="3">
    <source>
        <dbReference type="Google" id="ProtNLM"/>
    </source>
</evidence>
<comment type="caution">
    <text evidence="1">The sequence shown here is derived from an EMBL/GenBank/DDBJ whole genome shotgun (WGS) entry which is preliminary data.</text>
</comment>
<name>A0A0V8JQK9_9BACI</name>
<dbReference type="InterPro" id="IPR014962">
    <property type="entry name" value="YolD"/>
</dbReference>
<dbReference type="Proteomes" id="UP000053681">
    <property type="component" value="Unassembled WGS sequence"/>
</dbReference>
<keyword evidence="2" id="KW-1185">Reference proteome</keyword>
<dbReference type="Pfam" id="PF08863">
    <property type="entry name" value="YolD"/>
    <property type="match status" value="1"/>
</dbReference>
<evidence type="ECO:0000313" key="1">
    <source>
        <dbReference type="EMBL" id="KSU89117.1"/>
    </source>
</evidence>
<protein>
    <recommendedName>
        <fullName evidence="3">YolD-like protein</fullName>
    </recommendedName>
</protein>
<accession>A0A0V8JQK9</accession>
<gene>
    <name evidence="1" type="ORF">AS180_04520</name>
</gene>
<sequence>MKGERELYQEELKKYAKLLMPEHVEQMKEIYRSHLKLETPPARMQGREKISQILHTACEQHRLVNLHVYEGGSVRKYDRVTIDCIDQQSNRLLATGPYYTYSIRESFVVNAMLCMD</sequence>
<reference evidence="1 2" key="1">
    <citation type="submission" date="2015-11" db="EMBL/GenBank/DDBJ databases">
        <title>Bacillus caseinolyticus sp nov.</title>
        <authorList>
            <person name="Dastager S.G."/>
            <person name="Mawlankar R."/>
        </authorList>
    </citation>
    <scope>NUCLEOTIDE SEQUENCE [LARGE SCALE GENOMIC DNA]</scope>
    <source>
        <strain evidence="1 2">SGD-V-76</strain>
    </source>
</reference>
<organism evidence="1 2">
    <name type="scientific">Priestia veravalensis</name>
    <dbReference type="NCBI Taxonomy" id="1414648"/>
    <lineage>
        <taxon>Bacteria</taxon>
        <taxon>Bacillati</taxon>
        <taxon>Bacillota</taxon>
        <taxon>Bacilli</taxon>
        <taxon>Bacillales</taxon>
        <taxon>Bacillaceae</taxon>
        <taxon>Priestia</taxon>
    </lineage>
</organism>